<dbReference type="OrthoDB" id="3291337at2"/>
<evidence type="ECO:0000313" key="2">
    <source>
        <dbReference type="EMBL" id="APA94170.1"/>
    </source>
</evidence>
<evidence type="ECO:0000313" key="4">
    <source>
        <dbReference type="Proteomes" id="UP000037179"/>
    </source>
</evidence>
<dbReference type="InterPro" id="IPR007037">
    <property type="entry name" value="SIP_rossman_dom"/>
</dbReference>
<dbReference type="InterPro" id="IPR039261">
    <property type="entry name" value="FNR_nucleotide-bd"/>
</dbReference>
<dbReference type="Proteomes" id="UP000037179">
    <property type="component" value="Unassembled WGS sequence"/>
</dbReference>
<dbReference type="RefSeq" id="WP_033089543.1">
    <property type="nucleotide sequence ID" value="NZ_AP017900.1"/>
</dbReference>
<gene>
    <name evidence="2" type="ORF">NS506_00083</name>
    <name evidence="3" type="ORF">NSK11_contig00099-0010</name>
</gene>
<dbReference type="Pfam" id="PF04954">
    <property type="entry name" value="SIP"/>
    <property type="match status" value="1"/>
</dbReference>
<keyword evidence="4" id="KW-1185">Reference proteome</keyword>
<protein>
    <submittedName>
        <fullName evidence="3">Iron utilization protein</fullName>
    </submittedName>
    <submittedName>
        <fullName evidence="2">Iron-chelate-transporting ATPase</fullName>
        <ecNumber evidence="2">3.6.3.34</ecNumber>
    </submittedName>
</protein>
<proteinExistence type="predicted"/>
<evidence type="ECO:0000313" key="3">
    <source>
        <dbReference type="EMBL" id="GAP30946.1"/>
    </source>
</evidence>
<dbReference type="KEGG" id="nsr:NS506_00083"/>
<dbReference type="PROSITE" id="PS51384">
    <property type="entry name" value="FAD_FR"/>
    <property type="match status" value="1"/>
</dbReference>
<dbReference type="PANTHER" id="PTHR30157">
    <property type="entry name" value="FERRIC REDUCTASE, NADPH-DEPENDENT"/>
    <property type="match status" value="1"/>
</dbReference>
<dbReference type="InterPro" id="IPR017927">
    <property type="entry name" value="FAD-bd_FR_type"/>
</dbReference>
<name>A0A0B8NLN6_9NOCA</name>
<dbReference type="Proteomes" id="UP000180166">
    <property type="component" value="Chromosome"/>
</dbReference>
<reference evidence="4" key="1">
    <citation type="submission" date="2015-07" db="EMBL/GenBank/DDBJ databases">
        <title>Nocardia seriolae U-1 whole genome shotgun sequence.</title>
        <authorList>
            <person name="Imajoh M."/>
            <person name="Fukumoto Y."/>
            <person name="Sukeda M."/>
            <person name="Yamane J."/>
            <person name="Yamasaki K."/>
            <person name="Shimizu M."/>
            <person name="Ohnishi K."/>
            <person name="Oshima S."/>
        </authorList>
    </citation>
    <scope>NUCLEOTIDE SEQUENCE [LARGE SCALE GENOMIC DNA]</scope>
    <source>
        <strain evidence="4">U-1</strain>
    </source>
</reference>
<dbReference type="SUPFAM" id="SSF63380">
    <property type="entry name" value="Riboflavin synthase domain-like"/>
    <property type="match status" value="1"/>
</dbReference>
<keyword evidence="2" id="KW-0378">Hydrolase</keyword>
<accession>A0A0B8NLN6</accession>
<dbReference type="AlphaFoldDB" id="A0A0B8NLN6"/>
<dbReference type="Gene3D" id="3.40.50.80">
    <property type="entry name" value="Nucleotide-binding domain of ferredoxin-NADP reductase (FNR) module"/>
    <property type="match status" value="1"/>
</dbReference>
<dbReference type="GO" id="GO:0016491">
    <property type="term" value="F:oxidoreductase activity"/>
    <property type="evidence" value="ECO:0007669"/>
    <property type="project" value="InterPro"/>
</dbReference>
<dbReference type="Gene3D" id="2.40.30.10">
    <property type="entry name" value="Translation factors"/>
    <property type="match status" value="1"/>
</dbReference>
<dbReference type="InterPro" id="IPR017938">
    <property type="entry name" value="Riboflavin_synthase-like_b-brl"/>
</dbReference>
<evidence type="ECO:0000313" key="5">
    <source>
        <dbReference type="Proteomes" id="UP000180166"/>
    </source>
</evidence>
<dbReference type="GO" id="GO:0016787">
    <property type="term" value="F:hydrolase activity"/>
    <property type="evidence" value="ECO:0007669"/>
    <property type="project" value="UniProtKB-KW"/>
</dbReference>
<reference evidence="2 5" key="3">
    <citation type="submission" date="2016-10" db="EMBL/GenBank/DDBJ databases">
        <title>Genome sequence of Nocardia seriolae strain EM150506, isolated from Anguila japonica.</title>
        <authorList>
            <person name="Han H.-J."/>
        </authorList>
    </citation>
    <scope>NUCLEOTIDE SEQUENCE [LARGE SCALE GENOMIC DNA]</scope>
    <source>
        <strain evidence="2 5">EM150506</strain>
    </source>
</reference>
<dbReference type="EC" id="3.6.3.34" evidence="2"/>
<dbReference type="EMBL" id="BBYQ01000099">
    <property type="protein sequence ID" value="GAP30946.1"/>
    <property type="molecule type" value="Genomic_DNA"/>
</dbReference>
<reference evidence="3 4" key="2">
    <citation type="journal article" date="2016" name="Genome Announc.">
        <title>Draft Genome Sequence of Erythromycin- and Oxytetracycline-Sensitive Nocardia seriolae Strain U-1 (NBRC 110359).</title>
        <authorList>
            <person name="Imajoh M."/>
            <person name="Sukeda M."/>
            <person name="Shimizu M."/>
            <person name="Yamane J."/>
            <person name="Ohnishi K."/>
            <person name="Oshima S."/>
        </authorList>
    </citation>
    <scope>NUCLEOTIDE SEQUENCE [LARGE SCALE GENOMIC DNA]</scope>
    <source>
        <strain evidence="3 4">U-1</strain>
    </source>
</reference>
<dbReference type="GeneID" id="93372043"/>
<dbReference type="CDD" id="cd06193">
    <property type="entry name" value="siderophore_interacting"/>
    <property type="match status" value="1"/>
</dbReference>
<dbReference type="Pfam" id="PF08021">
    <property type="entry name" value="FAD_binding_9"/>
    <property type="match status" value="1"/>
</dbReference>
<organism evidence="2 5">
    <name type="scientific">Nocardia seriolae</name>
    <dbReference type="NCBI Taxonomy" id="37332"/>
    <lineage>
        <taxon>Bacteria</taxon>
        <taxon>Bacillati</taxon>
        <taxon>Actinomycetota</taxon>
        <taxon>Actinomycetes</taxon>
        <taxon>Mycobacteriales</taxon>
        <taxon>Nocardiaceae</taxon>
        <taxon>Nocardia</taxon>
    </lineage>
</organism>
<dbReference type="EMBL" id="CP017839">
    <property type="protein sequence ID" value="APA94170.1"/>
    <property type="molecule type" value="Genomic_DNA"/>
</dbReference>
<feature type="domain" description="FAD-binding FR-type" evidence="1">
    <location>
        <begin position="13"/>
        <end position="149"/>
    </location>
</feature>
<evidence type="ECO:0000259" key="1">
    <source>
        <dbReference type="PROSITE" id="PS51384"/>
    </source>
</evidence>
<dbReference type="PANTHER" id="PTHR30157:SF0">
    <property type="entry name" value="NADPH-DEPENDENT FERRIC-CHELATE REDUCTASE"/>
    <property type="match status" value="1"/>
</dbReference>
<dbReference type="InterPro" id="IPR039374">
    <property type="entry name" value="SIP_fam"/>
</dbReference>
<dbReference type="InterPro" id="IPR013113">
    <property type="entry name" value="SIP_FAD-bd"/>
</dbReference>
<sequence>MAKRSKHVKPEHREILTAEVLASKRISPNFVRVTLGGTGLANFTAMGFDQWFRLFMPGRDGSLKLPTSSTNLGWFAQYLMMGKEHRPLARNYTVRDYRAAGFGEFGSTAEIDVDFVSHGDGSPASAWANNATPGCQVGLLDEGITYQAPDHSDWTLLVGDESALPGIAGVLRSLPRGAKGAAYIEIPSAEDRQELGEPEGVQVNWLARTDAHVEVGALAAEAVRQAELPGTGVYAFIAGEQKLAAGVRRHLAQEREIPKADITFTGYWRVGKSQG</sequence>